<dbReference type="InterPro" id="IPR041471">
    <property type="entry name" value="UvrB_inter"/>
</dbReference>
<dbReference type="RefSeq" id="WP_098037575.1">
    <property type="nucleotide sequence ID" value="NZ_CWGJ01000006.1"/>
</dbReference>
<gene>
    <name evidence="9 12" type="primary">mfd</name>
    <name evidence="12" type="ORF">ELAC_0354</name>
</gene>
<dbReference type="InterPro" id="IPR011545">
    <property type="entry name" value="DEAD/DEAH_box_helicase_dom"/>
</dbReference>
<dbReference type="GO" id="GO:0005737">
    <property type="term" value="C:cytoplasm"/>
    <property type="evidence" value="ECO:0007669"/>
    <property type="project" value="UniProtKB-SubCell"/>
</dbReference>
<evidence type="ECO:0000256" key="2">
    <source>
        <dbReference type="ARBA" id="ARBA00022741"/>
    </source>
</evidence>
<evidence type="ECO:0000259" key="10">
    <source>
        <dbReference type="PROSITE" id="PS51192"/>
    </source>
</evidence>
<comment type="subcellular location">
    <subcellularLocation>
        <location evidence="9">Cytoplasm</location>
    </subcellularLocation>
</comment>
<dbReference type="SMART" id="SM00487">
    <property type="entry name" value="DEXDc"/>
    <property type="match status" value="1"/>
</dbReference>
<dbReference type="PANTHER" id="PTHR47964">
    <property type="entry name" value="ATP-DEPENDENT DNA HELICASE HOMOLOG RECG, CHLOROPLASTIC"/>
    <property type="match status" value="1"/>
</dbReference>
<dbReference type="InterPro" id="IPR005118">
    <property type="entry name" value="TRCF_C"/>
</dbReference>
<feature type="domain" description="Helicase C-terminal" evidence="11">
    <location>
        <begin position="777"/>
        <end position="935"/>
    </location>
</feature>
<dbReference type="InterPro" id="IPR001650">
    <property type="entry name" value="Helicase_C-like"/>
</dbReference>
<evidence type="ECO:0000256" key="6">
    <source>
        <dbReference type="ARBA" id="ARBA00022840"/>
    </source>
</evidence>
<evidence type="ECO:0000256" key="7">
    <source>
        <dbReference type="ARBA" id="ARBA00023125"/>
    </source>
</evidence>
<name>A0A0H5E3B8_9BACT</name>
<evidence type="ECO:0000256" key="3">
    <source>
        <dbReference type="ARBA" id="ARBA00022763"/>
    </source>
</evidence>
<dbReference type="SMART" id="SM00490">
    <property type="entry name" value="HELICc"/>
    <property type="match status" value="1"/>
</dbReference>
<dbReference type="SUPFAM" id="SSF52540">
    <property type="entry name" value="P-loop containing nucleoside triphosphate hydrolases"/>
    <property type="match status" value="2"/>
</dbReference>
<dbReference type="Gene3D" id="3.40.50.300">
    <property type="entry name" value="P-loop containing nucleotide triphosphate hydrolases"/>
    <property type="match status" value="2"/>
</dbReference>
<dbReference type="InterPro" id="IPR027417">
    <property type="entry name" value="P-loop_NTPase"/>
</dbReference>
<dbReference type="GO" id="GO:0005524">
    <property type="term" value="F:ATP binding"/>
    <property type="evidence" value="ECO:0007669"/>
    <property type="project" value="UniProtKB-UniRule"/>
</dbReference>
<dbReference type="InterPro" id="IPR004576">
    <property type="entry name" value="Mfd"/>
</dbReference>
<evidence type="ECO:0000256" key="5">
    <source>
        <dbReference type="ARBA" id="ARBA00022806"/>
    </source>
</evidence>
<dbReference type="Pfam" id="PF03461">
    <property type="entry name" value="TRCF"/>
    <property type="match status" value="1"/>
</dbReference>
<dbReference type="Gene3D" id="3.30.2060.10">
    <property type="entry name" value="Penicillin-binding protein 1b domain"/>
    <property type="match status" value="1"/>
</dbReference>
<dbReference type="InterPro" id="IPR036101">
    <property type="entry name" value="CarD-like/TRCF_RID_sf"/>
</dbReference>
<dbReference type="SMART" id="SM01058">
    <property type="entry name" value="CarD_TRCF"/>
    <property type="match status" value="1"/>
</dbReference>
<dbReference type="Pfam" id="PF17757">
    <property type="entry name" value="UvrB_inter"/>
    <property type="match status" value="1"/>
</dbReference>
<dbReference type="AlphaFoldDB" id="A0A0H5E3B8"/>
<evidence type="ECO:0000259" key="11">
    <source>
        <dbReference type="PROSITE" id="PS51194"/>
    </source>
</evidence>
<dbReference type="InterPro" id="IPR037235">
    <property type="entry name" value="TRCF-like_C_D7"/>
</dbReference>
<keyword evidence="3 9" id="KW-0227">DNA damage</keyword>
<dbReference type="GO" id="GO:0006355">
    <property type="term" value="P:regulation of DNA-templated transcription"/>
    <property type="evidence" value="ECO:0007669"/>
    <property type="project" value="UniProtKB-UniRule"/>
</dbReference>
<dbReference type="Pfam" id="PF00271">
    <property type="entry name" value="Helicase_C"/>
    <property type="match status" value="1"/>
</dbReference>
<comment type="similarity">
    <text evidence="9">In the C-terminal section; belongs to the helicase family. RecG subfamily.</text>
</comment>
<dbReference type="NCBIfam" id="TIGR00580">
    <property type="entry name" value="mfd"/>
    <property type="match status" value="1"/>
</dbReference>
<dbReference type="EC" id="3.6.4.-" evidence="9"/>
<sequence>MTDAASKITEFALRNEGLKEALSALARKEHLLMEGLFNAPKALFLHLAEKMTGKHLLIISGETQDLGSLFQDLEFFSPRPILEFPAWETLPNENIPPSPDIVGARYSVLEKIKDLKEPLIILTSPQALLQKIVQKPVFDKLTISLEERATYPFQDLIDKLIEMGYERKAVASDKGEFAVRGCIIDIFPVSYPDPYRIEFFGDDIESLRRFDPIGQKSVEKVSKISITPAREMELLEKVQYQGTLFDYLGKETLVVLDDLLAIEDRLSSLAAMLETPPPSFSTIEELFTAVERLSCLFLTKGELEELTEVKASGTKRSGYYADSSLHSISFEMFQRSFKATRFNHPFKRIDAFLADEEVGEGLQGEEILLSLGRLPQESALFLLNTSESDKSTLAKRLADGAISLPEETDVSLGYLSSGFGVHDPAFLVIPTTEITHRHRIRRQKMRSTYHFTPSEFFDLAKGELVVHLQHGIGRYLGQEKQKDVHGHEKEHLLIEYADNSRLFVPMHQMHLVTKYIGATDDIPKLHEIGGTRWAKTREKTEKAIVGYAKDLLELYAKREFKGGFSFNEDSADMQAFEEEFPYEETEDQLDAIARVKEDMRSKKAMDRLICGDVGYGKTEVAMRASFKAVVDGGKQVAMLVPTTVLAMQHYENFVERMRNFPVRIGILSRFQTPKEQKRTIEGVFDGSVDILIGTHRIVSGDILFKDLGLVIIDEEQRFGVKAKEHLKRIKVGVDCLTLSATPIPRTLYLSLSGARDMSVINTPPQDRLPIKTAITEPADQVIKTALMRELARDGQAFFIHNRVETLPDMEIRLQKLLPKARIASVHGQMHSDEIDTMFHAFKSGKIDILVATSIIESGIDIPNANTILIDRADRFGLAELYQLRGRVGRWNRRAYAYFLVNRIQSLPELTRKRLTALAESVGFGGGMKLAMRDLEIRGAGDILGTEQSGHVASIGFHFYCKLLKRTIRALQGEKVPLLVETKIDLPYEAFIPESYVDTSSLRMEIYQRIGEAEHFEALEALWSELRDRFGPQPRPVKTLYHLSRIRLHAAKKGYTHLKLDNVSLLAEKTKGREIIESRRLLVGSKPSIEDLEVKILKNL</sequence>
<dbReference type="EMBL" id="CWGJ01000006">
    <property type="protein sequence ID" value="CRX37715.1"/>
    <property type="molecule type" value="Genomic_DNA"/>
</dbReference>
<keyword evidence="13" id="KW-1185">Reference proteome</keyword>
<dbReference type="GO" id="GO:0016787">
    <property type="term" value="F:hydrolase activity"/>
    <property type="evidence" value="ECO:0007669"/>
    <property type="project" value="UniProtKB-KW"/>
</dbReference>
<dbReference type="GO" id="GO:0003684">
    <property type="term" value="F:damaged DNA binding"/>
    <property type="evidence" value="ECO:0007669"/>
    <property type="project" value="InterPro"/>
</dbReference>
<keyword evidence="5" id="KW-0347">Helicase</keyword>
<keyword evidence="2 9" id="KW-0547">Nucleotide-binding</keyword>
<comment type="similarity">
    <text evidence="9">In the N-terminal section; belongs to the UvrB family.</text>
</comment>
<evidence type="ECO:0000256" key="1">
    <source>
        <dbReference type="ARBA" id="ARBA00022490"/>
    </source>
</evidence>
<feature type="domain" description="Helicase ATP-binding" evidence="10">
    <location>
        <begin position="598"/>
        <end position="760"/>
    </location>
</feature>
<comment type="function">
    <text evidence="9">Couples transcription and DNA repair by recognizing RNA polymerase (RNAP) stalled at DNA lesions. Mediates ATP-dependent release of RNAP and its truncated transcript from the DNA, and recruitment of nucleotide excision repair machinery to the damaged site.</text>
</comment>
<dbReference type="PROSITE" id="PS51192">
    <property type="entry name" value="HELICASE_ATP_BIND_1"/>
    <property type="match status" value="1"/>
</dbReference>
<keyword evidence="7 9" id="KW-0238">DNA-binding</keyword>
<evidence type="ECO:0000256" key="4">
    <source>
        <dbReference type="ARBA" id="ARBA00022801"/>
    </source>
</evidence>
<organism evidence="12 13">
    <name type="scientific">Estrella lausannensis</name>
    <dbReference type="NCBI Taxonomy" id="483423"/>
    <lineage>
        <taxon>Bacteria</taxon>
        <taxon>Pseudomonadati</taxon>
        <taxon>Chlamydiota</taxon>
        <taxon>Chlamydiia</taxon>
        <taxon>Parachlamydiales</taxon>
        <taxon>Candidatus Criblamydiaceae</taxon>
        <taxon>Estrella</taxon>
    </lineage>
</organism>
<dbReference type="InterPro" id="IPR003711">
    <property type="entry name" value="CarD-like/TRCF_RID"/>
</dbReference>
<evidence type="ECO:0000313" key="12">
    <source>
        <dbReference type="EMBL" id="CRX37715.1"/>
    </source>
</evidence>
<dbReference type="SUPFAM" id="SSF143517">
    <property type="entry name" value="TRCF domain-like"/>
    <property type="match status" value="1"/>
</dbReference>
<evidence type="ECO:0000256" key="8">
    <source>
        <dbReference type="ARBA" id="ARBA00023204"/>
    </source>
</evidence>
<dbReference type="HAMAP" id="MF_00969">
    <property type="entry name" value="TRCF"/>
    <property type="match status" value="1"/>
</dbReference>
<dbReference type="SMART" id="SM00982">
    <property type="entry name" value="TRCF"/>
    <property type="match status" value="1"/>
</dbReference>
<keyword evidence="4 9" id="KW-0378">Hydrolase</keyword>
<dbReference type="PROSITE" id="PS51194">
    <property type="entry name" value="HELICASE_CTER"/>
    <property type="match status" value="1"/>
</dbReference>
<dbReference type="Gene3D" id="3.90.1150.50">
    <property type="entry name" value="Transcription-repair-coupling factor, D7 domain"/>
    <property type="match status" value="1"/>
</dbReference>
<keyword evidence="6 9" id="KW-0067">ATP-binding</keyword>
<accession>A0A0H5E3B8</accession>
<reference evidence="13" key="1">
    <citation type="submission" date="2015-06" db="EMBL/GenBank/DDBJ databases">
        <authorList>
            <person name="Bertelli C."/>
        </authorList>
    </citation>
    <scope>NUCLEOTIDE SEQUENCE [LARGE SCALE GENOMIC DNA]</scope>
    <source>
        <strain evidence="13">CRIB-30</strain>
    </source>
</reference>
<dbReference type="Pfam" id="PF00270">
    <property type="entry name" value="DEAD"/>
    <property type="match status" value="1"/>
</dbReference>
<dbReference type="OrthoDB" id="9804325at2"/>
<dbReference type="GO" id="GO:0003678">
    <property type="term" value="F:DNA helicase activity"/>
    <property type="evidence" value="ECO:0007669"/>
    <property type="project" value="TreeGrafter"/>
</dbReference>
<dbReference type="Pfam" id="PF02559">
    <property type="entry name" value="CarD_TRCF_RID"/>
    <property type="match status" value="1"/>
</dbReference>
<dbReference type="CDD" id="cd17991">
    <property type="entry name" value="DEXHc_TRCF"/>
    <property type="match status" value="1"/>
</dbReference>
<evidence type="ECO:0000313" key="13">
    <source>
        <dbReference type="Proteomes" id="UP000220251"/>
    </source>
</evidence>
<evidence type="ECO:0000256" key="9">
    <source>
        <dbReference type="HAMAP-Rule" id="MF_00969"/>
    </source>
</evidence>
<dbReference type="Proteomes" id="UP000220251">
    <property type="component" value="Unassembled WGS sequence"/>
</dbReference>
<dbReference type="SUPFAM" id="SSF141259">
    <property type="entry name" value="CarD-like"/>
    <property type="match status" value="1"/>
</dbReference>
<dbReference type="PANTHER" id="PTHR47964:SF1">
    <property type="entry name" value="ATP-DEPENDENT DNA HELICASE HOMOLOG RECG, CHLOROPLASTIC"/>
    <property type="match status" value="1"/>
</dbReference>
<dbReference type="InterPro" id="IPR047112">
    <property type="entry name" value="RecG/Mfd"/>
</dbReference>
<keyword evidence="8 9" id="KW-0234">DNA repair</keyword>
<keyword evidence="1 9" id="KW-0963">Cytoplasm</keyword>
<dbReference type="Gene3D" id="2.40.10.170">
    <property type="match status" value="1"/>
</dbReference>
<dbReference type="InterPro" id="IPR014001">
    <property type="entry name" value="Helicase_ATP-bd"/>
</dbReference>
<dbReference type="GO" id="GO:0000716">
    <property type="term" value="P:transcription-coupled nucleotide-excision repair, DNA damage recognition"/>
    <property type="evidence" value="ECO:0007669"/>
    <property type="project" value="UniProtKB-UniRule"/>
</dbReference>
<proteinExistence type="inferred from homology"/>
<protein>
    <recommendedName>
        <fullName evidence="9">Transcription-repair-coupling factor</fullName>
        <shortName evidence="9">TRCF</shortName>
        <ecNumber evidence="9">3.6.4.-</ecNumber>
    </recommendedName>
</protein>